<name>A0A2K4FC97_9STAP</name>
<dbReference type="RefSeq" id="WP_103371919.1">
    <property type="nucleotide sequence ID" value="NZ_CBCRVO010000002.1"/>
</dbReference>
<reference evidence="6 7" key="1">
    <citation type="submission" date="2017-08" db="EMBL/GenBank/DDBJ databases">
        <title>Draft genome sequences of 64 type strains of genus Staph aureus.</title>
        <authorList>
            <person name="Cole K."/>
            <person name="Golubchik T."/>
            <person name="Russell J."/>
            <person name="Foster D."/>
            <person name="Llewelyn M."/>
            <person name="Wilson D."/>
            <person name="Crook D."/>
            <person name="Paul J."/>
        </authorList>
    </citation>
    <scope>NUCLEOTIDE SEQUENCE [LARGE SCALE GENOMIC DNA]</scope>
    <source>
        <strain evidence="6 7">DSM 29875</strain>
    </source>
</reference>
<dbReference type="EC" id="4.3.1.18" evidence="4"/>
<dbReference type="HAMAP" id="MF_01030">
    <property type="entry name" value="D_Ser_dehydrat"/>
    <property type="match status" value="1"/>
</dbReference>
<dbReference type="GO" id="GO:0030170">
    <property type="term" value="F:pyridoxal phosphate binding"/>
    <property type="evidence" value="ECO:0007669"/>
    <property type="project" value="InterPro"/>
</dbReference>
<evidence type="ECO:0000256" key="4">
    <source>
        <dbReference type="HAMAP-Rule" id="MF_01030"/>
    </source>
</evidence>
<feature type="modified residue" description="N6-(pyridoxal phosphate)lysine" evidence="4">
    <location>
        <position position="112"/>
    </location>
</feature>
<organism evidence="6 7">
    <name type="scientific">Staphylococcus argensis</name>
    <dbReference type="NCBI Taxonomy" id="1607738"/>
    <lineage>
        <taxon>Bacteria</taxon>
        <taxon>Bacillati</taxon>
        <taxon>Bacillota</taxon>
        <taxon>Bacilli</taxon>
        <taxon>Bacillales</taxon>
        <taxon>Staphylococcaceae</taxon>
        <taxon>Staphylococcus</taxon>
    </lineage>
</organism>
<accession>A0A2K4FC97</accession>
<comment type="catalytic activity">
    <reaction evidence="4">
        <text>D-serine = pyruvate + NH4(+)</text>
        <dbReference type="Rhea" id="RHEA:13977"/>
        <dbReference type="ChEBI" id="CHEBI:15361"/>
        <dbReference type="ChEBI" id="CHEBI:28938"/>
        <dbReference type="ChEBI" id="CHEBI:35247"/>
        <dbReference type="EC" id="4.3.1.18"/>
    </reaction>
</comment>
<dbReference type="EMBL" id="PPPX01000011">
    <property type="protein sequence ID" value="POA08969.1"/>
    <property type="molecule type" value="Genomic_DNA"/>
</dbReference>
<dbReference type="GO" id="GO:0009097">
    <property type="term" value="P:isoleucine biosynthetic process"/>
    <property type="evidence" value="ECO:0007669"/>
    <property type="project" value="TreeGrafter"/>
</dbReference>
<comment type="similarity">
    <text evidence="4">Belongs to the serine/threonine dehydratase family. DsdA subfamily.</text>
</comment>
<evidence type="ECO:0000256" key="1">
    <source>
        <dbReference type="ARBA" id="ARBA00001933"/>
    </source>
</evidence>
<comment type="caution">
    <text evidence="6">The sequence shown here is derived from an EMBL/GenBank/DDBJ whole genome shotgun (WGS) entry which is preliminary data.</text>
</comment>
<dbReference type="GO" id="GO:0008721">
    <property type="term" value="F:D-serine ammonia-lyase activity"/>
    <property type="evidence" value="ECO:0007669"/>
    <property type="project" value="UniProtKB-EC"/>
</dbReference>
<dbReference type="SUPFAM" id="SSF53686">
    <property type="entry name" value="Tryptophan synthase beta subunit-like PLP-dependent enzymes"/>
    <property type="match status" value="1"/>
</dbReference>
<keyword evidence="3 4" id="KW-0456">Lyase</keyword>
<keyword evidence="7" id="KW-1185">Reference proteome</keyword>
<keyword evidence="2 4" id="KW-0663">Pyridoxal phosphate</keyword>
<gene>
    <name evidence="4" type="primary">dsdA</name>
    <name evidence="6" type="ORF">CD039_08260</name>
</gene>
<dbReference type="OrthoDB" id="9780546at2"/>
<dbReference type="Pfam" id="PF00291">
    <property type="entry name" value="PALP"/>
    <property type="match status" value="1"/>
</dbReference>
<dbReference type="AlphaFoldDB" id="A0A2K4FC97"/>
<evidence type="ECO:0000256" key="2">
    <source>
        <dbReference type="ARBA" id="ARBA00022898"/>
    </source>
</evidence>
<evidence type="ECO:0000313" key="6">
    <source>
        <dbReference type="EMBL" id="POA08969.1"/>
    </source>
</evidence>
<evidence type="ECO:0000256" key="3">
    <source>
        <dbReference type="ARBA" id="ARBA00023239"/>
    </source>
</evidence>
<dbReference type="Gene3D" id="3.40.50.1100">
    <property type="match status" value="2"/>
</dbReference>
<dbReference type="InterPro" id="IPR036052">
    <property type="entry name" value="TrpB-like_PALP_sf"/>
</dbReference>
<feature type="domain" description="Tryptophan synthase beta chain-like PALP" evidence="5">
    <location>
        <begin position="92"/>
        <end position="396"/>
    </location>
</feature>
<proteinExistence type="inferred from homology"/>
<dbReference type="PANTHER" id="PTHR48078">
    <property type="entry name" value="THREONINE DEHYDRATASE, MITOCHONDRIAL-RELATED"/>
    <property type="match status" value="1"/>
</dbReference>
<dbReference type="InterPro" id="IPR050147">
    <property type="entry name" value="Ser/Thr_Dehydratase"/>
</dbReference>
<dbReference type="InterPro" id="IPR001926">
    <property type="entry name" value="TrpB-like_PALP"/>
</dbReference>
<dbReference type="GO" id="GO:0036088">
    <property type="term" value="P:D-serine catabolic process"/>
    <property type="evidence" value="ECO:0007669"/>
    <property type="project" value="TreeGrafter"/>
</dbReference>
<comment type="cofactor">
    <cofactor evidence="1 4">
        <name>pyridoxal 5'-phosphate</name>
        <dbReference type="ChEBI" id="CHEBI:597326"/>
    </cofactor>
</comment>
<dbReference type="GO" id="GO:0016836">
    <property type="term" value="F:hydro-lyase activity"/>
    <property type="evidence" value="ECO:0007669"/>
    <property type="project" value="UniProtKB-UniRule"/>
</dbReference>
<dbReference type="NCBIfam" id="TIGR02035">
    <property type="entry name" value="D_Ser_am_lyase"/>
    <property type="match status" value="1"/>
</dbReference>
<dbReference type="Proteomes" id="UP000242712">
    <property type="component" value="Unassembled WGS sequence"/>
</dbReference>
<dbReference type="InterPro" id="IPR011780">
    <property type="entry name" value="D_Ser_am_lyase"/>
</dbReference>
<evidence type="ECO:0000259" key="5">
    <source>
        <dbReference type="Pfam" id="PF00291"/>
    </source>
</evidence>
<evidence type="ECO:0000313" key="7">
    <source>
        <dbReference type="Proteomes" id="UP000242712"/>
    </source>
</evidence>
<dbReference type="GeneID" id="98298342"/>
<dbReference type="PANTHER" id="PTHR48078:SF9">
    <property type="entry name" value="D-SERINE DEHYDRATASE"/>
    <property type="match status" value="1"/>
</dbReference>
<protein>
    <recommendedName>
        <fullName evidence="4">Probable D-serine dehydratase</fullName>
        <ecNumber evidence="4">4.3.1.18</ecNumber>
    </recommendedName>
    <alternativeName>
        <fullName evidence="4">D-serine deaminase</fullName>
        <shortName evidence="4">DSD</shortName>
    </alternativeName>
</protein>
<sequence>MKDVAHLKKKYELIHEMADYEPIYWKNPRFNHTQEWPLTYSDIEEASARLQRFAPYIQSVFSETASHSGIIESPLVAIDHMREHLAQLDDFELKGRLWLKCDHALPISGSVKARGGIYEVLTIAERIALDEGDLSVNDDYSILASSRYQELFGKHTIAVGSTGNLGLSIGIMSAKLGFNVQVNMSQDAREWKKALLREYGVEVIEYKSDYQYAVAEGREAAKEDPRCHFIDDEDSQHLFLGYAVAALRLQDQLRAQDITIDAKHPLFVYLPCGVGGAPGGITFGLHQVLGEHVYCVFVEPTHAPCMTLGLLTQFYDDISVRDIGLDGRTEADGLAVGRPSRLVSEMMDTLLYGSCTVSDARLYTYLYLLSYTENVHVEPSATAGFAGIKTTLKLAGEDGISTAQANHIVWSTGGAMVPEDEMSDNIAYGKHLYNLAESN</sequence>
<dbReference type="NCBIfam" id="NF002823">
    <property type="entry name" value="PRK02991.1"/>
    <property type="match status" value="1"/>
</dbReference>